<proteinExistence type="predicted"/>
<dbReference type="GO" id="GO:0005524">
    <property type="term" value="F:ATP binding"/>
    <property type="evidence" value="ECO:0007669"/>
    <property type="project" value="InterPro"/>
</dbReference>
<gene>
    <name evidence="3" type="ORF">KC19_6G088800</name>
</gene>
<evidence type="ECO:0000256" key="1">
    <source>
        <dbReference type="SAM" id="MobiDB-lite"/>
    </source>
</evidence>
<reference evidence="3 4" key="1">
    <citation type="submission" date="2020-06" db="EMBL/GenBank/DDBJ databases">
        <title>WGS assembly of Ceratodon purpureus strain R40.</title>
        <authorList>
            <person name="Carey S.B."/>
            <person name="Jenkins J."/>
            <person name="Shu S."/>
            <person name="Lovell J.T."/>
            <person name="Sreedasyam A."/>
            <person name="Maumus F."/>
            <person name="Tiley G.P."/>
            <person name="Fernandez-Pozo N."/>
            <person name="Barry K."/>
            <person name="Chen C."/>
            <person name="Wang M."/>
            <person name="Lipzen A."/>
            <person name="Daum C."/>
            <person name="Saski C.A."/>
            <person name="Payton A.C."/>
            <person name="Mcbreen J.C."/>
            <person name="Conrad R.E."/>
            <person name="Kollar L.M."/>
            <person name="Olsson S."/>
            <person name="Huttunen S."/>
            <person name="Landis J.B."/>
            <person name="Wickett N.J."/>
            <person name="Johnson M.G."/>
            <person name="Rensing S.A."/>
            <person name="Grimwood J."/>
            <person name="Schmutz J."/>
            <person name="Mcdaniel S.F."/>
        </authorList>
    </citation>
    <scope>NUCLEOTIDE SEQUENCE [LARGE SCALE GENOMIC DNA]</scope>
    <source>
        <strain evidence="3 4">R40</strain>
    </source>
</reference>
<evidence type="ECO:0000313" key="4">
    <source>
        <dbReference type="Proteomes" id="UP000822688"/>
    </source>
</evidence>
<dbReference type="SUPFAM" id="SSF56112">
    <property type="entry name" value="Protein kinase-like (PK-like)"/>
    <property type="match status" value="1"/>
</dbReference>
<sequence length="268" mass="29345">MVDKAIKDRTQFKSDPDEHAEGGSSQASALRIPESKGSQVKSIDHKGKKPDPNLSRHRMDTRSKSRSKSAGPVNCLMETPAELLHLAPSPFTTGWSGNIVRGTYDGQGIVVKLAPTGSDRAEALMTEVAAYHKLKEYWGKYVPKLVSYGTTAGGMVVYIATEYINGFELGIGTYSQDVVKEIFDALTVVHRCGILHGDIRASNIIVMEGWEVGVRLIDFGFARPIISSEDCMRERVQLERLLNEISRSDIEGTCHSQLGQMQACTAAS</sequence>
<dbReference type="PROSITE" id="PS00109">
    <property type="entry name" value="PROTEIN_KINASE_TYR"/>
    <property type="match status" value="1"/>
</dbReference>
<dbReference type="Proteomes" id="UP000822688">
    <property type="component" value="Chromosome 6"/>
</dbReference>
<dbReference type="PANTHER" id="PTHR37171:SF1">
    <property type="entry name" value="SERINE_THREONINE-PROTEIN KINASE YRZF-RELATED"/>
    <property type="match status" value="1"/>
</dbReference>
<dbReference type="InterPro" id="IPR011009">
    <property type="entry name" value="Kinase-like_dom_sf"/>
</dbReference>
<feature type="compositionally biased region" description="Basic and acidic residues" evidence="1">
    <location>
        <begin position="1"/>
        <end position="21"/>
    </location>
</feature>
<evidence type="ECO:0000259" key="2">
    <source>
        <dbReference type="PROSITE" id="PS50011"/>
    </source>
</evidence>
<dbReference type="InterPro" id="IPR008266">
    <property type="entry name" value="Tyr_kinase_AS"/>
</dbReference>
<comment type="caution">
    <text evidence="3">The sequence shown here is derived from an EMBL/GenBank/DDBJ whole genome shotgun (WGS) entry which is preliminary data.</text>
</comment>
<dbReference type="AlphaFoldDB" id="A0A8T0HEN4"/>
<protein>
    <recommendedName>
        <fullName evidence="2">Protein kinase domain-containing protein</fullName>
    </recommendedName>
</protein>
<dbReference type="PANTHER" id="PTHR37171">
    <property type="entry name" value="SERINE/THREONINE-PROTEIN KINASE YRZF-RELATED"/>
    <property type="match status" value="1"/>
</dbReference>
<evidence type="ECO:0000313" key="3">
    <source>
        <dbReference type="EMBL" id="KAG0569415.1"/>
    </source>
</evidence>
<dbReference type="Pfam" id="PF00069">
    <property type="entry name" value="Pkinase"/>
    <property type="match status" value="1"/>
</dbReference>
<feature type="compositionally biased region" description="Basic and acidic residues" evidence="1">
    <location>
        <begin position="42"/>
        <end position="51"/>
    </location>
</feature>
<feature type="domain" description="Protein kinase" evidence="2">
    <location>
        <begin position="85"/>
        <end position="268"/>
    </location>
</feature>
<dbReference type="InterPro" id="IPR052396">
    <property type="entry name" value="Meiotic_Drive_Suppr_Kinase"/>
</dbReference>
<dbReference type="InterPro" id="IPR000719">
    <property type="entry name" value="Prot_kinase_dom"/>
</dbReference>
<name>A0A8T0HEN4_CERPU</name>
<keyword evidence="4" id="KW-1185">Reference proteome</keyword>
<dbReference type="EMBL" id="CM026427">
    <property type="protein sequence ID" value="KAG0569415.1"/>
    <property type="molecule type" value="Genomic_DNA"/>
</dbReference>
<dbReference type="OrthoDB" id="541154at2759"/>
<feature type="region of interest" description="Disordered" evidence="1">
    <location>
        <begin position="1"/>
        <end position="73"/>
    </location>
</feature>
<accession>A0A8T0HEN4</accession>
<dbReference type="GO" id="GO:0004672">
    <property type="term" value="F:protein kinase activity"/>
    <property type="evidence" value="ECO:0007669"/>
    <property type="project" value="InterPro"/>
</dbReference>
<dbReference type="PROSITE" id="PS50011">
    <property type="entry name" value="PROTEIN_KINASE_DOM"/>
    <property type="match status" value="1"/>
</dbReference>
<organism evidence="3 4">
    <name type="scientific">Ceratodon purpureus</name>
    <name type="common">Fire moss</name>
    <name type="synonym">Dicranum purpureum</name>
    <dbReference type="NCBI Taxonomy" id="3225"/>
    <lineage>
        <taxon>Eukaryota</taxon>
        <taxon>Viridiplantae</taxon>
        <taxon>Streptophyta</taxon>
        <taxon>Embryophyta</taxon>
        <taxon>Bryophyta</taxon>
        <taxon>Bryophytina</taxon>
        <taxon>Bryopsida</taxon>
        <taxon>Dicranidae</taxon>
        <taxon>Pseudoditrichales</taxon>
        <taxon>Ditrichaceae</taxon>
        <taxon>Ceratodon</taxon>
    </lineage>
</organism>
<dbReference type="Gene3D" id="1.10.510.10">
    <property type="entry name" value="Transferase(Phosphotransferase) domain 1"/>
    <property type="match status" value="1"/>
</dbReference>